<keyword evidence="6" id="KW-1133">Transmembrane helix</keyword>
<feature type="compositionally biased region" description="Gly residues" evidence="5">
    <location>
        <begin position="358"/>
        <end position="376"/>
    </location>
</feature>
<feature type="transmembrane region" description="Helical" evidence="6">
    <location>
        <begin position="674"/>
        <end position="694"/>
    </location>
</feature>
<dbReference type="Pfam" id="PF00005">
    <property type="entry name" value="ABC_tran"/>
    <property type="match status" value="1"/>
</dbReference>
<dbReference type="InterPro" id="IPR003593">
    <property type="entry name" value="AAA+_ATPase"/>
</dbReference>
<feature type="transmembrane region" description="Helical" evidence="6">
    <location>
        <begin position="582"/>
        <end position="604"/>
    </location>
</feature>
<evidence type="ECO:0000256" key="1">
    <source>
        <dbReference type="ARBA" id="ARBA00005417"/>
    </source>
</evidence>
<dbReference type="SMART" id="SM00382">
    <property type="entry name" value="AAA"/>
    <property type="match status" value="1"/>
</dbReference>
<proteinExistence type="inferred from homology"/>
<feature type="region of interest" description="Disordered" evidence="5">
    <location>
        <begin position="306"/>
        <end position="441"/>
    </location>
</feature>
<keyword evidence="3" id="KW-0547">Nucleotide-binding</keyword>
<evidence type="ECO:0000256" key="5">
    <source>
        <dbReference type="SAM" id="MobiDB-lite"/>
    </source>
</evidence>
<feature type="compositionally biased region" description="Pro residues" evidence="5">
    <location>
        <begin position="417"/>
        <end position="429"/>
    </location>
</feature>
<sequence length="710" mass="72861">MIQAIGLTSAPRRNQPPAVDDLTFEAAPGLVTVLLGAPGAGKSTALRLLLQLESGRGLALFRGRPLHSVPHPCREVGVLLGDTPGHPARTARGHLAMLTAAAGMPVSRADDVLELVGLSGLAEQRLGDYSRGMDRRLGLAAALLADPYALVLDEPTHGLSPRETTWLHGLLRSYAAQGGAVLVSAREFRGVDRLADRVVSIDGGRLVADQSVTQFARTRLRPRVAVRSPLADRLGALLAQEARATGERIEVIREGSGRISVYGSSCAVVGEVAYRNGILVHRLADEVGEASHAGMSYVGGSHAAMSHAGGSHAGGSHGEVSHTMPLGQADGRHSAQAPPPGRPVRLAQVGAPSSGGLDLAGGSPGGDPAGSVGGAAHGVEPGGLAPVSRSSRSDPSGTGPLAGSAEGTSGAAGGVPWPTPADEPVPEPRTAPASRALALPRLPSPGPAWPVRYELRRATGVSTVWYVLAATLVASLITGVLLARTGDAAAARALTGWPAALPLPPVAIGAVLLGALAFGQEYRYPALAPTQGAMPRRLALLASKLLVWSCATAALALIAALANGAVLWLLFGVDTIQPLDDWFALLAGWCLLAIGCGWAGLLAAAVFRSTSIGFAAALAVPLLGLPLLRRTLDEPSSGSLVGMPDRMRTAALVEWPSASDQGMTLVARLASEPVGQVMMLSISVLLCAYVLTALRGRPRPGRAVRCQRAK</sequence>
<evidence type="ECO:0000259" key="7">
    <source>
        <dbReference type="PROSITE" id="PS50893"/>
    </source>
</evidence>
<keyword evidence="6" id="KW-0812">Transmembrane</keyword>
<reference evidence="8 9" key="1">
    <citation type="submission" date="2020-08" db="EMBL/GenBank/DDBJ databases">
        <title>Genomic Encyclopedia of Type Strains, Phase III (KMG-III): the genomes of soil and plant-associated and newly described type strains.</title>
        <authorList>
            <person name="Whitman W."/>
        </authorList>
    </citation>
    <scope>NUCLEOTIDE SEQUENCE [LARGE SCALE GENOMIC DNA]</scope>
    <source>
        <strain evidence="8 9">CECT 8305</strain>
    </source>
</reference>
<keyword evidence="9" id="KW-1185">Reference proteome</keyword>
<dbReference type="PANTHER" id="PTHR43335">
    <property type="entry name" value="ABC TRANSPORTER, ATP-BINDING PROTEIN"/>
    <property type="match status" value="1"/>
</dbReference>
<dbReference type="GO" id="GO:0016887">
    <property type="term" value="F:ATP hydrolysis activity"/>
    <property type="evidence" value="ECO:0007669"/>
    <property type="project" value="InterPro"/>
</dbReference>
<comment type="similarity">
    <text evidence="1">Belongs to the ABC transporter superfamily.</text>
</comment>
<keyword evidence="6" id="KW-0472">Membrane</keyword>
<evidence type="ECO:0000313" key="9">
    <source>
        <dbReference type="Proteomes" id="UP000588098"/>
    </source>
</evidence>
<feature type="transmembrane region" description="Helical" evidence="6">
    <location>
        <begin position="611"/>
        <end position="628"/>
    </location>
</feature>
<evidence type="ECO:0000256" key="4">
    <source>
        <dbReference type="ARBA" id="ARBA00022840"/>
    </source>
</evidence>
<dbReference type="InterPro" id="IPR003439">
    <property type="entry name" value="ABC_transporter-like_ATP-bd"/>
</dbReference>
<comment type="caution">
    <text evidence="8">The sequence shown here is derived from an EMBL/GenBank/DDBJ whole genome shotgun (WGS) entry which is preliminary data.</text>
</comment>
<dbReference type="RefSeq" id="WP_184574633.1">
    <property type="nucleotide sequence ID" value="NZ_JACHJL010000012.1"/>
</dbReference>
<keyword evidence="4" id="KW-0067">ATP-binding</keyword>
<evidence type="ECO:0000256" key="6">
    <source>
        <dbReference type="SAM" id="Phobius"/>
    </source>
</evidence>
<organism evidence="8 9">
    <name type="scientific">Streptomyces zagrosensis</name>
    <dbReference type="NCBI Taxonomy" id="1042984"/>
    <lineage>
        <taxon>Bacteria</taxon>
        <taxon>Bacillati</taxon>
        <taxon>Actinomycetota</taxon>
        <taxon>Actinomycetes</taxon>
        <taxon>Kitasatosporales</taxon>
        <taxon>Streptomycetaceae</taxon>
        <taxon>Streptomyces</taxon>
    </lineage>
</organism>
<accession>A0A7W9QCD0</accession>
<dbReference type="AlphaFoldDB" id="A0A7W9QCD0"/>
<dbReference type="GO" id="GO:0005524">
    <property type="term" value="F:ATP binding"/>
    <property type="evidence" value="ECO:0007669"/>
    <property type="project" value="UniProtKB-KW"/>
</dbReference>
<dbReference type="SUPFAM" id="SSF52540">
    <property type="entry name" value="P-loop containing nucleoside triphosphate hydrolases"/>
    <property type="match status" value="1"/>
</dbReference>
<gene>
    <name evidence="8" type="ORF">FHS42_004646</name>
</gene>
<dbReference type="Proteomes" id="UP000588098">
    <property type="component" value="Unassembled WGS sequence"/>
</dbReference>
<protein>
    <submittedName>
        <fullName evidence="8">ABC-type multidrug transport system ATPase subunit</fullName>
    </submittedName>
</protein>
<dbReference type="EMBL" id="JACHJL010000012">
    <property type="protein sequence ID" value="MBB5937565.1"/>
    <property type="molecule type" value="Genomic_DNA"/>
</dbReference>
<feature type="compositionally biased region" description="Low complexity" evidence="5">
    <location>
        <begin position="430"/>
        <end position="441"/>
    </location>
</feature>
<feature type="domain" description="ABC transporter" evidence="7">
    <location>
        <begin position="2"/>
        <end position="228"/>
    </location>
</feature>
<feature type="transmembrane region" description="Helical" evidence="6">
    <location>
        <begin position="464"/>
        <end position="483"/>
    </location>
</feature>
<feature type="transmembrane region" description="Helical" evidence="6">
    <location>
        <begin position="545"/>
        <end position="570"/>
    </location>
</feature>
<evidence type="ECO:0000256" key="3">
    <source>
        <dbReference type="ARBA" id="ARBA00022741"/>
    </source>
</evidence>
<name>A0A7W9QCD0_9ACTN</name>
<dbReference type="InterPro" id="IPR027417">
    <property type="entry name" value="P-loop_NTPase"/>
</dbReference>
<dbReference type="Gene3D" id="3.40.50.300">
    <property type="entry name" value="P-loop containing nucleotide triphosphate hydrolases"/>
    <property type="match status" value="1"/>
</dbReference>
<keyword evidence="2" id="KW-0813">Transport</keyword>
<evidence type="ECO:0000256" key="2">
    <source>
        <dbReference type="ARBA" id="ARBA00022448"/>
    </source>
</evidence>
<dbReference type="PANTHER" id="PTHR43335:SF4">
    <property type="entry name" value="ABC TRANSPORTER, ATP-BINDING PROTEIN"/>
    <property type="match status" value="1"/>
</dbReference>
<dbReference type="PROSITE" id="PS50893">
    <property type="entry name" value="ABC_TRANSPORTER_2"/>
    <property type="match status" value="1"/>
</dbReference>
<evidence type="ECO:0000313" key="8">
    <source>
        <dbReference type="EMBL" id="MBB5937565.1"/>
    </source>
</evidence>